<evidence type="ECO:0000313" key="3">
    <source>
        <dbReference type="Proteomes" id="UP000187203"/>
    </source>
</evidence>
<evidence type="ECO:0000256" key="1">
    <source>
        <dbReference type="SAM" id="MobiDB-lite"/>
    </source>
</evidence>
<feature type="compositionally biased region" description="Basic residues" evidence="1">
    <location>
        <begin position="300"/>
        <end position="310"/>
    </location>
</feature>
<sequence>MTSVASQNWATSFSEKWSAIWAGAGPTDLSAGLAESSFGWASASEAARAAAAATHAWAMREGLSIGIGDLRSSGLTASVTHCFRPRAPKRGCAPAHVRAAAQRQSRCKRPHPAARIAGPMCYRRRHEKFTNSGYARRRHQRHGPVGRARGHHQRGAGRLVQRLHPALQRAARGGDCGGRVAGAGGIVGGVHREGVGYSTALRDRQGRRAGPDAHAPASDAAPGRCAVAASRDWRGRGARRIGRCRARCGRRRHAAVRHVQLPAPVSGVGRGNSERHWRGRLRVRHERRVLVGHVRAGAGHQRRAQRHGARRAGSEPGNHLRPPRLERPRLPLHLWRRVHGRAGRARGRHALCGRLACARHQMRDELFQQHPQQRRLPLAQRRPQPRRPRSALPPGRPQGLQGSLPDGGGAHCRPSAAIGPRSGRRAPLLAASGQPGDEPADRQAPAWARRIGRRGAGHSRRVRQHGIGGFHHCVPPPPCRPEVG</sequence>
<feature type="region of interest" description="Disordered" evidence="1">
    <location>
        <begin position="297"/>
        <end position="326"/>
    </location>
</feature>
<dbReference type="Proteomes" id="UP000187203">
    <property type="component" value="Unassembled WGS sequence"/>
</dbReference>
<comment type="caution">
    <text evidence="2">The sequence shown here is derived from an EMBL/GenBank/DDBJ whole genome shotgun (WGS) entry which is preliminary data.</text>
</comment>
<reference evidence="3" key="1">
    <citation type="submission" date="2013-09" db="EMBL/GenBank/DDBJ databases">
        <title>Corchorus olitorius genome sequencing.</title>
        <authorList>
            <person name="Alam M."/>
            <person name="Haque M.S."/>
            <person name="Islam M.S."/>
            <person name="Emdad E.M."/>
            <person name="Islam M.M."/>
            <person name="Ahmed B."/>
            <person name="Halim A."/>
            <person name="Hossen Q.M.M."/>
            <person name="Hossain M.Z."/>
            <person name="Ahmed R."/>
            <person name="Khan M.M."/>
            <person name="Islam R."/>
            <person name="Rashid M.M."/>
            <person name="Khan S.A."/>
            <person name="Rahman M.S."/>
            <person name="Alam M."/>
            <person name="Yahiya A.S."/>
            <person name="Khan M.S."/>
            <person name="Azam M.S."/>
            <person name="Haque T."/>
            <person name="Lashkar M.Z.H."/>
            <person name="Akhand A.I."/>
            <person name="Morshed G."/>
            <person name="Roy S."/>
            <person name="Uddin K.S."/>
            <person name="Rabeya T."/>
            <person name="Hossain A.S."/>
            <person name="Chowdhury A."/>
            <person name="Snigdha A.R."/>
            <person name="Mortoza M.S."/>
            <person name="Matin S.A."/>
            <person name="Hoque S.M.E."/>
            <person name="Islam M.K."/>
            <person name="Roy D.K."/>
            <person name="Haider R."/>
            <person name="Moosa M.M."/>
            <person name="Elias S.M."/>
            <person name="Hasan A.M."/>
            <person name="Jahan S."/>
            <person name="Shafiuddin M."/>
            <person name="Mahmood N."/>
            <person name="Shommy N.S."/>
        </authorList>
    </citation>
    <scope>NUCLEOTIDE SEQUENCE [LARGE SCALE GENOMIC DNA]</scope>
    <source>
        <strain evidence="3">cv. O-4</strain>
    </source>
</reference>
<name>A0A1R3L355_9ROSI</name>
<feature type="compositionally biased region" description="Low complexity" evidence="1">
    <location>
        <begin position="368"/>
        <end position="382"/>
    </location>
</feature>
<protein>
    <submittedName>
        <fullName evidence="2">Uncharacterized protein</fullName>
    </submittedName>
</protein>
<evidence type="ECO:0000313" key="2">
    <source>
        <dbReference type="EMBL" id="OMP13776.1"/>
    </source>
</evidence>
<dbReference type="AlphaFoldDB" id="A0A1R3L355"/>
<dbReference type="EMBL" id="AWUE01003306">
    <property type="protein sequence ID" value="OMP13776.1"/>
    <property type="molecule type" value="Genomic_DNA"/>
</dbReference>
<feature type="region of interest" description="Disordered" evidence="1">
    <location>
        <begin position="367"/>
        <end position="445"/>
    </location>
</feature>
<gene>
    <name evidence="2" type="ORF">COLO4_00973</name>
</gene>
<organism evidence="2 3">
    <name type="scientific">Corchorus olitorius</name>
    <dbReference type="NCBI Taxonomy" id="93759"/>
    <lineage>
        <taxon>Eukaryota</taxon>
        <taxon>Viridiplantae</taxon>
        <taxon>Streptophyta</taxon>
        <taxon>Embryophyta</taxon>
        <taxon>Tracheophyta</taxon>
        <taxon>Spermatophyta</taxon>
        <taxon>Magnoliopsida</taxon>
        <taxon>eudicotyledons</taxon>
        <taxon>Gunneridae</taxon>
        <taxon>Pentapetalae</taxon>
        <taxon>rosids</taxon>
        <taxon>malvids</taxon>
        <taxon>Malvales</taxon>
        <taxon>Malvaceae</taxon>
        <taxon>Grewioideae</taxon>
        <taxon>Apeibeae</taxon>
        <taxon>Corchorus</taxon>
    </lineage>
</organism>
<proteinExistence type="predicted"/>
<accession>A0A1R3L355</accession>
<keyword evidence="3" id="KW-1185">Reference proteome</keyword>